<reference evidence="3 4" key="1">
    <citation type="journal article" date="2010" name="J. Bacteriol.">
        <title>Genome sequences of Pelagibaca bermudensis HTCC2601T and Maritimibacter alkaliphilus HTCC2654T, the type strains of two marine Roseobacter genera.</title>
        <authorList>
            <person name="Thrash J.C."/>
            <person name="Cho J.C."/>
            <person name="Ferriera S."/>
            <person name="Johnson J."/>
            <person name="Vergin K.L."/>
            <person name="Giovannoni S.J."/>
        </authorList>
    </citation>
    <scope>NUCLEOTIDE SEQUENCE [LARGE SCALE GENOMIC DNA]</scope>
    <source>
        <strain evidence="3 4">HTCC2654</strain>
    </source>
</reference>
<keyword evidence="4" id="KW-1185">Reference proteome</keyword>
<dbReference type="EMBL" id="AAMT01000008">
    <property type="protein sequence ID" value="EAQ12327.1"/>
    <property type="molecule type" value="Genomic_DNA"/>
</dbReference>
<evidence type="ECO:0000259" key="2">
    <source>
        <dbReference type="Pfam" id="PF01627"/>
    </source>
</evidence>
<protein>
    <submittedName>
        <fullName evidence="3">Hpt domain protein</fullName>
    </submittedName>
</protein>
<proteinExistence type="predicted"/>
<feature type="domain" description="HPt" evidence="2">
    <location>
        <begin position="26"/>
        <end position="88"/>
    </location>
</feature>
<dbReference type="AlphaFoldDB" id="A3VGC2"/>
<comment type="caution">
    <text evidence="3">The sequence shown here is derived from an EMBL/GenBank/DDBJ whole genome shotgun (WGS) entry which is preliminary data.</text>
</comment>
<dbReference type="RefSeq" id="WP_008332521.1">
    <property type="nucleotide sequence ID" value="NZ_VNHV01000002.1"/>
</dbReference>
<accession>A3VGC2</accession>
<sequence length="108" mass="11768">MKEHTMIDWQQVDTLKGEIGDDDFDEVVGMFLEEVEGVLDDLRNQKNDQTLEGVLHALKSSALNLGFSRFADLCASGEAQAANGGAVDLEPIFATYQSSKSVFEAARA</sequence>
<dbReference type="InterPro" id="IPR036641">
    <property type="entry name" value="HPT_dom_sf"/>
</dbReference>
<dbReference type="Pfam" id="PF01627">
    <property type="entry name" value="Hpt"/>
    <property type="match status" value="1"/>
</dbReference>
<dbReference type="HOGENOM" id="CLU_164741_0_0_5"/>
<dbReference type="GO" id="GO:0000160">
    <property type="term" value="P:phosphorelay signal transduction system"/>
    <property type="evidence" value="ECO:0007669"/>
    <property type="project" value="UniProtKB-KW"/>
</dbReference>
<keyword evidence="1" id="KW-0902">Two-component regulatory system</keyword>
<dbReference type="InterPro" id="IPR008207">
    <property type="entry name" value="Sig_transdc_His_kin_Hpt_dom"/>
</dbReference>
<dbReference type="GO" id="GO:0004672">
    <property type="term" value="F:protein kinase activity"/>
    <property type="evidence" value="ECO:0007669"/>
    <property type="project" value="UniProtKB-ARBA"/>
</dbReference>
<dbReference type="Gene3D" id="1.20.120.160">
    <property type="entry name" value="HPT domain"/>
    <property type="match status" value="1"/>
</dbReference>
<evidence type="ECO:0000313" key="4">
    <source>
        <dbReference type="Proteomes" id="UP000002931"/>
    </source>
</evidence>
<name>A3VGC2_9RHOB</name>
<gene>
    <name evidence="3" type="ORF">RB2654_13615</name>
</gene>
<dbReference type="STRING" id="314271.RB2654_13615"/>
<evidence type="ECO:0000313" key="3">
    <source>
        <dbReference type="EMBL" id="EAQ12327.1"/>
    </source>
</evidence>
<evidence type="ECO:0000256" key="1">
    <source>
        <dbReference type="ARBA" id="ARBA00023012"/>
    </source>
</evidence>
<organism evidence="3 4">
    <name type="scientific">Maritimibacter alkaliphilus HTCC2654</name>
    <dbReference type="NCBI Taxonomy" id="314271"/>
    <lineage>
        <taxon>Bacteria</taxon>
        <taxon>Pseudomonadati</taxon>
        <taxon>Pseudomonadota</taxon>
        <taxon>Alphaproteobacteria</taxon>
        <taxon>Rhodobacterales</taxon>
        <taxon>Roseobacteraceae</taxon>
        <taxon>Maritimibacter</taxon>
    </lineage>
</organism>
<dbReference type="Proteomes" id="UP000002931">
    <property type="component" value="Unassembled WGS sequence"/>
</dbReference>
<dbReference type="SUPFAM" id="SSF47226">
    <property type="entry name" value="Histidine-containing phosphotransfer domain, HPT domain"/>
    <property type="match status" value="1"/>
</dbReference>
<dbReference type="eggNOG" id="COG2198">
    <property type="taxonomic scope" value="Bacteria"/>
</dbReference>